<dbReference type="EMBL" id="MT631503">
    <property type="protein sequence ID" value="QNO52184.1"/>
    <property type="molecule type" value="Genomic_DNA"/>
</dbReference>
<proteinExistence type="predicted"/>
<feature type="transmembrane region" description="Helical" evidence="1">
    <location>
        <begin position="21"/>
        <end position="43"/>
    </location>
</feature>
<dbReference type="AlphaFoldDB" id="A0A7G9YW00"/>
<keyword evidence="1" id="KW-0812">Transmembrane</keyword>
<evidence type="ECO:0000256" key="1">
    <source>
        <dbReference type="SAM" id="Phobius"/>
    </source>
</evidence>
<gene>
    <name evidence="2" type="ORF">LFOEMHHC_00010</name>
</gene>
<name>A0A7G9YW00_9EURY</name>
<organism evidence="2">
    <name type="scientific">Candidatus Methanophagaceae archaeon ANME-1 ERB6</name>
    <dbReference type="NCBI Taxonomy" id="2759912"/>
    <lineage>
        <taxon>Archaea</taxon>
        <taxon>Methanobacteriati</taxon>
        <taxon>Methanobacteriota</taxon>
        <taxon>Stenosarchaea group</taxon>
        <taxon>Methanomicrobia</taxon>
        <taxon>Candidatus Methanophagales</taxon>
        <taxon>Candidatus Methanophagaceae</taxon>
    </lineage>
</organism>
<protein>
    <submittedName>
        <fullName evidence="2">Uncharacterized protein</fullName>
    </submittedName>
</protein>
<keyword evidence="1" id="KW-1133">Transmembrane helix</keyword>
<reference evidence="2" key="1">
    <citation type="submission" date="2020-06" db="EMBL/GenBank/DDBJ databases">
        <title>Unique genomic features of the anaerobic methanotrophic archaea.</title>
        <authorList>
            <person name="Chadwick G.L."/>
            <person name="Skennerton C.T."/>
            <person name="Laso-Perez R."/>
            <person name="Leu A.O."/>
            <person name="Speth D.R."/>
            <person name="Yu H."/>
            <person name="Morgan-Lang C."/>
            <person name="Hatzenpichler R."/>
            <person name="Goudeau D."/>
            <person name="Malmstrom R."/>
            <person name="Brazelton W.J."/>
            <person name="Woyke T."/>
            <person name="Hallam S.J."/>
            <person name="Tyson G.W."/>
            <person name="Wegener G."/>
            <person name="Boetius A."/>
            <person name="Orphan V."/>
        </authorList>
    </citation>
    <scope>NUCLEOTIDE SEQUENCE</scope>
</reference>
<feature type="transmembrane region" description="Helical" evidence="1">
    <location>
        <begin position="49"/>
        <end position="67"/>
    </location>
</feature>
<keyword evidence="1" id="KW-0472">Membrane</keyword>
<accession>A0A7G9YW00</accession>
<evidence type="ECO:0000313" key="2">
    <source>
        <dbReference type="EMBL" id="QNO52184.1"/>
    </source>
</evidence>
<sequence>MKEVLLKLIELLKTIIERYPANWAIKVIMAISVFIILPILKMAPYLRDYFSFLLTLLVFCGLILLDLKAEGDKAKKIMPLILKLKGKPRGETTE</sequence>